<proteinExistence type="predicted"/>
<protein>
    <submittedName>
        <fullName evidence="1">Uncharacterized protein</fullName>
    </submittedName>
</protein>
<name>A0ACC2CTN9_DIPCM</name>
<evidence type="ECO:0000313" key="2">
    <source>
        <dbReference type="Proteomes" id="UP001162992"/>
    </source>
</evidence>
<comment type="caution">
    <text evidence="1">The sequence shown here is derived from an EMBL/GenBank/DDBJ whole genome shotgun (WGS) entry which is preliminary data.</text>
</comment>
<gene>
    <name evidence="1" type="ORF">O6H91_09G115700</name>
</gene>
<accession>A0ACC2CTN9</accession>
<reference evidence="2" key="1">
    <citation type="journal article" date="2024" name="Proc. Natl. Acad. Sci. U.S.A.">
        <title>Extraordinary preservation of gene collinearity over three hundred million years revealed in homosporous lycophytes.</title>
        <authorList>
            <person name="Li C."/>
            <person name="Wickell D."/>
            <person name="Kuo L.Y."/>
            <person name="Chen X."/>
            <person name="Nie B."/>
            <person name="Liao X."/>
            <person name="Peng D."/>
            <person name="Ji J."/>
            <person name="Jenkins J."/>
            <person name="Williams M."/>
            <person name="Shu S."/>
            <person name="Plott C."/>
            <person name="Barry K."/>
            <person name="Rajasekar S."/>
            <person name="Grimwood J."/>
            <person name="Han X."/>
            <person name="Sun S."/>
            <person name="Hou Z."/>
            <person name="He W."/>
            <person name="Dai G."/>
            <person name="Sun C."/>
            <person name="Schmutz J."/>
            <person name="Leebens-Mack J.H."/>
            <person name="Li F.W."/>
            <person name="Wang L."/>
        </authorList>
    </citation>
    <scope>NUCLEOTIDE SEQUENCE [LARGE SCALE GENOMIC DNA]</scope>
    <source>
        <strain evidence="2">cv. PW_Plant_1</strain>
    </source>
</reference>
<organism evidence="1 2">
    <name type="scientific">Diphasiastrum complanatum</name>
    <name type="common">Issler's clubmoss</name>
    <name type="synonym">Lycopodium complanatum</name>
    <dbReference type="NCBI Taxonomy" id="34168"/>
    <lineage>
        <taxon>Eukaryota</taxon>
        <taxon>Viridiplantae</taxon>
        <taxon>Streptophyta</taxon>
        <taxon>Embryophyta</taxon>
        <taxon>Tracheophyta</taxon>
        <taxon>Lycopodiopsida</taxon>
        <taxon>Lycopodiales</taxon>
        <taxon>Lycopodiaceae</taxon>
        <taxon>Lycopodioideae</taxon>
        <taxon>Diphasiastrum</taxon>
    </lineage>
</organism>
<sequence>MLTFLMGATLVSQNPMVVPKPFSLAFYNTLDSLSIIVHFVFAINILMQINMPLTWPIPHHQGIDISMDFILEFLMTQCGCDSCMVVLIVLKIGAPYFCMEHHYNRAICSHLFLLEIVCLHVLPKYILIDWVNKFTSSFWIEFVRISDVKLLMDASYHSSIDGQSKVINLVLEDYL</sequence>
<dbReference type="EMBL" id="CM055100">
    <property type="protein sequence ID" value="KAJ7545335.1"/>
    <property type="molecule type" value="Genomic_DNA"/>
</dbReference>
<evidence type="ECO:0000313" key="1">
    <source>
        <dbReference type="EMBL" id="KAJ7545335.1"/>
    </source>
</evidence>
<dbReference type="Proteomes" id="UP001162992">
    <property type="component" value="Chromosome 9"/>
</dbReference>
<keyword evidence="2" id="KW-1185">Reference proteome</keyword>